<evidence type="ECO:0000256" key="4">
    <source>
        <dbReference type="ARBA" id="ARBA00024045"/>
    </source>
</evidence>
<dbReference type="InterPro" id="IPR036163">
    <property type="entry name" value="HMA_dom_sf"/>
</dbReference>
<sequence>WKWVRVKTWSSSKSRRLFVWFLQTHILKVNIHCDGCKLKVKKLLHRTEGTYSRIFSCLNFPLQNIFSSCSVF</sequence>
<keyword evidence="3" id="KW-0636">Prenylation</keyword>
<organism evidence="5 6">
    <name type="scientific">Ensete ventricosum</name>
    <name type="common">Abyssinian banana</name>
    <name type="synonym">Musa ensete</name>
    <dbReference type="NCBI Taxonomy" id="4639"/>
    <lineage>
        <taxon>Eukaryota</taxon>
        <taxon>Viridiplantae</taxon>
        <taxon>Streptophyta</taxon>
        <taxon>Embryophyta</taxon>
        <taxon>Tracheophyta</taxon>
        <taxon>Spermatophyta</taxon>
        <taxon>Magnoliopsida</taxon>
        <taxon>Liliopsida</taxon>
        <taxon>Zingiberales</taxon>
        <taxon>Musaceae</taxon>
        <taxon>Ensete</taxon>
    </lineage>
</organism>
<comment type="caution">
    <text evidence="5">The sequence shown here is derived from an EMBL/GenBank/DDBJ whole genome shotgun (WGS) entry which is preliminary data.</text>
</comment>
<keyword evidence="1" id="KW-0488">Methylation</keyword>
<dbReference type="SUPFAM" id="SSF55008">
    <property type="entry name" value="HMA, heavy metal-associated domain"/>
    <property type="match status" value="1"/>
</dbReference>
<evidence type="ECO:0000256" key="2">
    <source>
        <dbReference type="ARBA" id="ARBA00022723"/>
    </source>
</evidence>
<evidence type="ECO:0000256" key="1">
    <source>
        <dbReference type="ARBA" id="ARBA00022481"/>
    </source>
</evidence>
<keyword evidence="2" id="KW-0479">Metal-binding</keyword>
<evidence type="ECO:0000313" key="5">
    <source>
        <dbReference type="EMBL" id="RRT49337.1"/>
    </source>
</evidence>
<dbReference type="PANTHER" id="PTHR45868">
    <property type="entry name" value="HEAVY METAL-ASSOCIATED ISOPRENYLATED PLANT PROTEIN 33-RELATED"/>
    <property type="match status" value="1"/>
</dbReference>
<dbReference type="GO" id="GO:0046872">
    <property type="term" value="F:metal ion binding"/>
    <property type="evidence" value="ECO:0007669"/>
    <property type="project" value="UniProtKB-KW"/>
</dbReference>
<name>A0A426YCA0_ENSVE</name>
<evidence type="ECO:0000256" key="3">
    <source>
        <dbReference type="ARBA" id="ARBA00023289"/>
    </source>
</evidence>
<keyword evidence="3" id="KW-0449">Lipoprotein</keyword>
<evidence type="ECO:0000313" key="6">
    <source>
        <dbReference type="Proteomes" id="UP000287651"/>
    </source>
</evidence>
<dbReference type="AlphaFoldDB" id="A0A426YCA0"/>
<evidence type="ECO:0008006" key="7">
    <source>
        <dbReference type="Google" id="ProtNLM"/>
    </source>
</evidence>
<reference evidence="5 6" key="1">
    <citation type="journal article" date="2014" name="Agronomy (Basel)">
        <title>A Draft Genome Sequence for Ensete ventricosum, the Drought-Tolerant Tree Against Hunger.</title>
        <authorList>
            <person name="Harrison J."/>
            <person name="Moore K.A."/>
            <person name="Paszkiewicz K."/>
            <person name="Jones T."/>
            <person name="Grant M."/>
            <person name="Ambacheew D."/>
            <person name="Muzemil S."/>
            <person name="Studholme D.J."/>
        </authorList>
    </citation>
    <scope>NUCLEOTIDE SEQUENCE [LARGE SCALE GENOMIC DNA]</scope>
</reference>
<comment type="similarity">
    <text evidence="4">Belongs to the HIPP family.</text>
</comment>
<proteinExistence type="inferred from homology"/>
<gene>
    <name evidence="5" type="ORF">B296_00018261</name>
</gene>
<dbReference type="EMBL" id="AMZH03013401">
    <property type="protein sequence ID" value="RRT49337.1"/>
    <property type="molecule type" value="Genomic_DNA"/>
</dbReference>
<dbReference type="Proteomes" id="UP000287651">
    <property type="component" value="Unassembled WGS sequence"/>
</dbReference>
<dbReference type="PANTHER" id="PTHR45868:SF19">
    <property type="entry name" value="HEAVY METAL-ASSOCIATED ISOPRENYLATED PLANT PROTEIN 37"/>
    <property type="match status" value="1"/>
</dbReference>
<feature type="non-terminal residue" evidence="5">
    <location>
        <position position="1"/>
    </location>
</feature>
<protein>
    <recommendedName>
        <fullName evidence="7">HMA domain-containing protein</fullName>
    </recommendedName>
</protein>
<accession>A0A426YCA0</accession>